<keyword evidence="4" id="KW-1185">Reference proteome</keyword>
<protein>
    <recommendedName>
        <fullName evidence="2">UBA domain-containing protein</fullName>
    </recommendedName>
</protein>
<evidence type="ECO:0000313" key="3">
    <source>
        <dbReference type="EMBL" id="KAI1614989.1"/>
    </source>
</evidence>
<dbReference type="EMBL" id="MU404352">
    <property type="protein sequence ID" value="KAI1614989.1"/>
    <property type="molecule type" value="Genomic_DNA"/>
</dbReference>
<sequence length="117" mass="11720">MMDDILKNEPKVEGPDGSTIGATTGTLEPGTGSSASQHQEAGPSGTAGQASSSQSAGGAGNFGQSQPITPESIAKITELGFTREEAVAALRQVDGNVELAIDRENCAGDLGLGNAFD</sequence>
<dbReference type="SMART" id="SM00165">
    <property type="entry name" value="UBA"/>
    <property type="match status" value="1"/>
</dbReference>
<dbReference type="PROSITE" id="PS50030">
    <property type="entry name" value="UBA"/>
    <property type="match status" value="1"/>
</dbReference>
<feature type="domain" description="UBA" evidence="2">
    <location>
        <begin position="67"/>
        <end position="102"/>
    </location>
</feature>
<evidence type="ECO:0000259" key="2">
    <source>
        <dbReference type="PROSITE" id="PS50030"/>
    </source>
</evidence>
<name>A0AAN6E0U5_9EURO</name>
<proteinExistence type="predicted"/>
<feature type="compositionally biased region" description="Basic and acidic residues" evidence="1">
    <location>
        <begin position="1"/>
        <end position="14"/>
    </location>
</feature>
<dbReference type="Gene3D" id="1.10.8.10">
    <property type="entry name" value="DNA helicase RuvA subunit, C-terminal domain"/>
    <property type="match status" value="1"/>
</dbReference>
<evidence type="ECO:0000313" key="4">
    <source>
        <dbReference type="Proteomes" id="UP001203852"/>
    </source>
</evidence>
<dbReference type="SUPFAM" id="SSF46934">
    <property type="entry name" value="UBA-like"/>
    <property type="match status" value="1"/>
</dbReference>
<feature type="compositionally biased region" description="Low complexity" evidence="1">
    <location>
        <begin position="41"/>
        <end position="66"/>
    </location>
</feature>
<dbReference type="Proteomes" id="UP001203852">
    <property type="component" value="Unassembled WGS sequence"/>
</dbReference>
<reference evidence="3" key="1">
    <citation type="journal article" date="2022" name="bioRxiv">
        <title>Deciphering the potential niche of two novel black yeast fungi from a biological soil crust based on their genomes, phenotypes, and melanin regulation.</title>
        <authorList>
            <consortium name="DOE Joint Genome Institute"/>
            <person name="Carr E.C."/>
            <person name="Barton Q."/>
            <person name="Grambo S."/>
            <person name="Sullivan M."/>
            <person name="Renfro C.M."/>
            <person name="Kuo A."/>
            <person name="Pangilinan J."/>
            <person name="Lipzen A."/>
            <person name="Keymanesh K."/>
            <person name="Savage E."/>
            <person name="Barry K."/>
            <person name="Grigoriev I.V."/>
            <person name="Riekhof W.R."/>
            <person name="Harris S.S."/>
        </authorList>
    </citation>
    <scope>NUCLEOTIDE SEQUENCE</scope>
    <source>
        <strain evidence="3">JF 03-4F</strain>
    </source>
</reference>
<dbReference type="InterPro" id="IPR015940">
    <property type="entry name" value="UBA"/>
</dbReference>
<gene>
    <name evidence="3" type="ORF">EDD36DRAFT_170765</name>
</gene>
<comment type="caution">
    <text evidence="3">The sequence shown here is derived from an EMBL/GenBank/DDBJ whole genome shotgun (WGS) entry which is preliminary data.</text>
</comment>
<evidence type="ECO:0000256" key="1">
    <source>
        <dbReference type="SAM" id="MobiDB-lite"/>
    </source>
</evidence>
<organism evidence="3 4">
    <name type="scientific">Exophiala viscosa</name>
    <dbReference type="NCBI Taxonomy" id="2486360"/>
    <lineage>
        <taxon>Eukaryota</taxon>
        <taxon>Fungi</taxon>
        <taxon>Dikarya</taxon>
        <taxon>Ascomycota</taxon>
        <taxon>Pezizomycotina</taxon>
        <taxon>Eurotiomycetes</taxon>
        <taxon>Chaetothyriomycetidae</taxon>
        <taxon>Chaetothyriales</taxon>
        <taxon>Herpotrichiellaceae</taxon>
        <taxon>Exophiala</taxon>
    </lineage>
</organism>
<accession>A0AAN6E0U5</accession>
<feature type="compositionally biased region" description="Polar residues" evidence="1">
    <location>
        <begin position="20"/>
        <end position="39"/>
    </location>
</feature>
<dbReference type="AlphaFoldDB" id="A0AAN6E0U5"/>
<dbReference type="Pfam" id="PF00627">
    <property type="entry name" value="UBA"/>
    <property type="match status" value="1"/>
</dbReference>
<feature type="region of interest" description="Disordered" evidence="1">
    <location>
        <begin position="1"/>
        <end position="71"/>
    </location>
</feature>
<dbReference type="InterPro" id="IPR009060">
    <property type="entry name" value="UBA-like_sf"/>
</dbReference>